<organism evidence="2 3">
    <name type="scientific">Lasius platythorax</name>
    <dbReference type="NCBI Taxonomy" id="488582"/>
    <lineage>
        <taxon>Eukaryota</taxon>
        <taxon>Metazoa</taxon>
        <taxon>Ecdysozoa</taxon>
        <taxon>Arthropoda</taxon>
        <taxon>Hexapoda</taxon>
        <taxon>Insecta</taxon>
        <taxon>Pterygota</taxon>
        <taxon>Neoptera</taxon>
        <taxon>Endopterygota</taxon>
        <taxon>Hymenoptera</taxon>
        <taxon>Apocrita</taxon>
        <taxon>Aculeata</taxon>
        <taxon>Formicoidea</taxon>
        <taxon>Formicidae</taxon>
        <taxon>Formicinae</taxon>
        <taxon>Lasius</taxon>
        <taxon>Lasius</taxon>
    </lineage>
</organism>
<evidence type="ECO:0000313" key="2">
    <source>
        <dbReference type="EMBL" id="CAL1677631.1"/>
    </source>
</evidence>
<sequence>MKPVGGNRNTLVVEGSKTKPTLGNSISTQYSSRSARGVVLERSLKVTETRENEDGVIARWRVVREIYGLGCLVFRFSRPLHVATVAISRSMDQAQNSIRSSKY</sequence>
<keyword evidence="3" id="KW-1185">Reference proteome</keyword>
<dbReference type="EMBL" id="OZ034836">
    <property type="protein sequence ID" value="CAL1677631.1"/>
    <property type="molecule type" value="Genomic_DNA"/>
</dbReference>
<protein>
    <submittedName>
        <fullName evidence="2">Uncharacterized protein</fullName>
    </submittedName>
</protein>
<feature type="region of interest" description="Disordered" evidence="1">
    <location>
        <begin position="1"/>
        <end position="29"/>
    </location>
</feature>
<evidence type="ECO:0000256" key="1">
    <source>
        <dbReference type="SAM" id="MobiDB-lite"/>
    </source>
</evidence>
<proteinExistence type="predicted"/>
<dbReference type="AlphaFoldDB" id="A0AAV2NBU9"/>
<accession>A0AAV2NBU9</accession>
<feature type="compositionally biased region" description="Polar residues" evidence="1">
    <location>
        <begin position="18"/>
        <end position="29"/>
    </location>
</feature>
<gene>
    <name evidence="2" type="ORF">LPLAT_LOCUS3627</name>
</gene>
<dbReference type="Proteomes" id="UP001497644">
    <property type="component" value="Chromosome 13"/>
</dbReference>
<reference evidence="2" key="1">
    <citation type="submission" date="2024-04" db="EMBL/GenBank/DDBJ databases">
        <authorList>
            <consortium name="Molecular Ecology Group"/>
        </authorList>
    </citation>
    <scope>NUCLEOTIDE SEQUENCE</scope>
</reference>
<name>A0AAV2NBU9_9HYME</name>
<evidence type="ECO:0000313" key="3">
    <source>
        <dbReference type="Proteomes" id="UP001497644"/>
    </source>
</evidence>